<dbReference type="AlphaFoldDB" id="M4VBH7"/>
<dbReference type="eggNOG" id="COG4849">
    <property type="taxonomic scope" value="Bacteria"/>
</dbReference>
<name>M4VBH7_9BACT</name>
<evidence type="ECO:0008006" key="3">
    <source>
        <dbReference type="Google" id="ProtNLM"/>
    </source>
</evidence>
<dbReference type="PATRIC" id="fig|1184267.3.peg.2564"/>
<sequence length="230" mass="25997">MSLNLVTAEMIKVIAKALGELNENAVFVGGATVPFYVPEAYQHQVRPTEDIDVVMEILGRHANSINEDILRQKGFRNDTSQGAPVCRWIYNGFIVDIMSSNIATFGFTNRWYKEGIEKAIVVIDDPVQVKIFSLPYFIASKIEAFKGRGNSDYLGSSDMEDIITVLEVSPSRMLEDKRTDCSEELIEYLRNEFKRLLNTSAFLDALSGAVLNRQQIQETITALQLRMKNF</sequence>
<evidence type="ECO:0000313" key="1">
    <source>
        <dbReference type="EMBL" id="AGH96752.1"/>
    </source>
</evidence>
<dbReference type="KEGG" id="bex:A11Q_2536"/>
<gene>
    <name evidence="1" type="ORF">A11Q_2536</name>
</gene>
<reference evidence="1 2" key="1">
    <citation type="journal article" date="2013" name="ISME J.">
        <title>By their genes ye shall know them: genomic signatures of predatory bacteria.</title>
        <authorList>
            <person name="Pasternak Z."/>
            <person name="Pietrokovski S."/>
            <person name="Rotem O."/>
            <person name="Gophna U."/>
            <person name="Lurie-Weinberger M.N."/>
            <person name="Jurkevitch E."/>
        </authorList>
    </citation>
    <scope>NUCLEOTIDE SEQUENCE [LARGE SCALE GENOMIC DNA]</scope>
    <source>
        <strain evidence="1 2">JSS</strain>
    </source>
</reference>
<evidence type="ECO:0000313" key="2">
    <source>
        <dbReference type="Proteomes" id="UP000012040"/>
    </source>
</evidence>
<dbReference type="STRING" id="1184267.A11Q_2536"/>
<dbReference type="EMBL" id="CP003537">
    <property type="protein sequence ID" value="AGH96752.1"/>
    <property type="molecule type" value="Genomic_DNA"/>
</dbReference>
<proteinExistence type="predicted"/>
<organism evidence="1 2">
    <name type="scientific">Pseudobdellovibrio exovorus JSS</name>
    <dbReference type="NCBI Taxonomy" id="1184267"/>
    <lineage>
        <taxon>Bacteria</taxon>
        <taxon>Pseudomonadati</taxon>
        <taxon>Bdellovibrionota</taxon>
        <taxon>Bdellovibrionia</taxon>
        <taxon>Bdellovibrionales</taxon>
        <taxon>Pseudobdellovibrionaceae</taxon>
        <taxon>Pseudobdellovibrio</taxon>
    </lineage>
</organism>
<protein>
    <recommendedName>
        <fullName evidence="3">Nucleotidyl transferase AbiEii/AbiGii toxin family protein</fullName>
    </recommendedName>
</protein>
<accession>M4VBH7</accession>
<dbReference type="Proteomes" id="UP000012040">
    <property type="component" value="Chromosome"/>
</dbReference>
<dbReference type="HOGENOM" id="CLU_103758_0_0_7"/>
<keyword evidence="2" id="KW-1185">Reference proteome</keyword>
<dbReference type="RefSeq" id="WP_015471242.1">
    <property type="nucleotide sequence ID" value="NC_020813.1"/>
</dbReference>
<dbReference type="OrthoDB" id="114489at2"/>